<reference evidence="1 2" key="1">
    <citation type="submission" date="2012-10" db="EMBL/GenBank/DDBJ databases">
        <authorList>
            <person name="Harkins D.M."/>
            <person name="Durkin A.S."/>
            <person name="Brinkac L.M."/>
            <person name="Selengut J.D."/>
            <person name="Sanka R."/>
            <person name="DePew J."/>
            <person name="Purushe J."/>
            <person name="Peacock S.J."/>
            <person name="Thaipadungpanit J."/>
            <person name="Wuthiekanun V.W."/>
            <person name="Day N.P."/>
            <person name="Vinetz J.M."/>
            <person name="Sutton G.G."/>
            <person name="Nelson W.C."/>
            <person name="Fouts D.E."/>
        </authorList>
    </citation>
    <scope>NUCLEOTIDE SEQUENCE [LARGE SCALE GENOMIC DNA]</scope>
    <source>
        <strain evidence="1 2">H1</strain>
    </source>
</reference>
<evidence type="ECO:0000313" key="2">
    <source>
        <dbReference type="Proteomes" id="UP000006253"/>
    </source>
</evidence>
<proteinExistence type="predicted"/>
<dbReference type="RefSeq" id="WP_004765625.1">
    <property type="nucleotide sequence ID" value="NZ_AHMY02000045.1"/>
</dbReference>
<gene>
    <name evidence="1" type="ORF">LEP1GSC081_0666</name>
</gene>
<dbReference type="EMBL" id="AHMY02000045">
    <property type="protein sequence ID" value="EKO15486.1"/>
    <property type="molecule type" value="Genomic_DNA"/>
</dbReference>
<sequence>MKQYILIFLIIQILFCQNEEKKQNQDLIIRLLANSLNETRSDCVYCTDTQAFQGNCSCFSNIPVGSCQGYSSGRQKSNSIRISCENLTSKGVWFEDSDNQGAKSCSFLSCPPEAYRAAFTPDGF</sequence>
<organism evidence="1 2">
    <name type="scientific">Leptospira kirschneri str. H1</name>
    <dbReference type="NCBI Taxonomy" id="1049966"/>
    <lineage>
        <taxon>Bacteria</taxon>
        <taxon>Pseudomonadati</taxon>
        <taxon>Spirochaetota</taxon>
        <taxon>Spirochaetia</taxon>
        <taxon>Leptospirales</taxon>
        <taxon>Leptospiraceae</taxon>
        <taxon>Leptospira</taxon>
    </lineage>
</organism>
<name>A0A0E2B3V6_9LEPT</name>
<dbReference type="AlphaFoldDB" id="A0A0E2B3V6"/>
<accession>A0A0E2B3V6</accession>
<comment type="caution">
    <text evidence="1">The sequence shown here is derived from an EMBL/GenBank/DDBJ whole genome shotgun (WGS) entry which is preliminary data.</text>
</comment>
<protein>
    <submittedName>
        <fullName evidence="1">Uncharacterized protein</fullName>
    </submittedName>
</protein>
<dbReference type="Proteomes" id="UP000006253">
    <property type="component" value="Unassembled WGS sequence"/>
</dbReference>
<evidence type="ECO:0000313" key="1">
    <source>
        <dbReference type="EMBL" id="EKO15486.1"/>
    </source>
</evidence>